<comment type="similarity">
    <text evidence="1">Belongs to the small GTPase superfamily. Rab family.</text>
</comment>
<keyword evidence="2" id="KW-0547">Nucleotide-binding</keyword>
<feature type="non-terminal residue" evidence="3">
    <location>
        <position position="102"/>
    </location>
</feature>
<dbReference type="PANTHER" id="PTHR47978">
    <property type="match status" value="1"/>
</dbReference>
<dbReference type="InterPro" id="IPR001806">
    <property type="entry name" value="Small_GTPase"/>
</dbReference>
<keyword evidence="4" id="KW-1185">Reference proteome</keyword>
<dbReference type="InterPro" id="IPR005225">
    <property type="entry name" value="Small_GTP-bd"/>
</dbReference>
<dbReference type="Proteomes" id="UP001519460">
    <property type="component" value="Unassembled WGS sequence"/>
</dbReference>
<proteinExistence type="inferred from homology"/>
<dbReference type="Gene3D" id="3.40.50.300">
    <property type="entry name" value="P-loop containing nucleotide triphosphate hydrolases"/>
    <property type="match status" value="1"/>
</dbReference>
<reference evidence="3 4" key="1">
    <citation type="journal article" date="2023" name="Sci. Data">
        <title>Genome assembly of the Korean intertidal mud-creeper Batillaria attramentaria.</title>
        <authorList>
            <person name="Patra A.K."/>
            <person name="Ho P.T."/>
            <person name="Jun S."/>
            <person name="Lee S.J."/>
            <person name="Kim Y."/>
            <person name="Won Y.J."/>
        </authorList>
    </citation>
    <scope>NUCLEOTIDE SEQUENCE [LARGE SCALE GENOMIC DNA]</scope>
    <source>
        <strain evidence="3">Wonlab-2016</strain>
    </source>
</reference>
<evidence type="ECO:0000313" key="4">
    <source>
        <dbReference type="Proteomes" id="UP001519460"/>
    </source>
</evidence>
<evidence type="ECO:0000256" key="2">
    <source>
        <dbReference type="ARBA" id="ARBA00022741"/>
    </source>
</evidence>
<evidence type="ECO:0000256" key="1">
    <source>
        <dbReference type="ARBA" id="ARBA00006270"/>
    </source>
</evidence>
<dbReference type="NCBIfam" id="TIGR00231">
    <property type="entry name" value="small_GTP"/>
    <property type="match status" value="1"/>
</dbReference>
<sequence length="102" mass="11507">MVVMATVPNGTQLRKVKVAVIGDKHVGKTSLITRYVRNDFTPHYTYTQGGDMENVDVVINNNKVHLVLVDAAGHHYVRSLIKTLYRDVQAILIVFDITRENT</sequence>
<gene>
    <name evidence="3" type="ORF">BaRGS_00038190</name>
</gene>
<dbReference type="EMBL" id="JACVVK020000605">
    <property type="protein sequence ID" value="KAK7463229.1"/>
    <property type="molecule type" value="Genomic_DNA"/>
</dbReference>
<dbReference type="InterPro" id="IPR027417">
    <property type="entry name" value="P-loop_NTPase"/>
</dbReference>
<dbReference type="Pfam" id="PF00071">
    <property type="entry name" value="Ras"/>
    <property type="match status" value="1"/>
</dbReference>
<dbReference type="SUPFAM" id="SSF52540">
    <property type="entry name" value="P-loop containing nucleoside triphosphate hydrolases"/>
    <property type="match status" value="1"/>
</dbReference>
<evidence type="ECO:0000313" key="3">
    <source>
        <dbReference type="EMBL" id="KAK7463229.1"/>
    </source>
</evidence>
<accession>A0ABD0J6J6</accession>
<dbReference type="PRINTS" id="PR00449">
    <property type="entry name" value="RASTRNSFRMNG"/>
</dbReference>
<protein>
    <submittedName>
        <fullName evidence="3">Uncharacterized protein</fullName>
    </submittedName>
</protein>
<dbReference type="AlphaFoldDB" id="A0ABD0J6J6"/>
<comment type="caution">
    <text evidence="3">The sequence shown here is derived from an EMBL/GenBank/DDBJ whole genome shotgun (WGS) entry which is preliminary data.</text>
</comment>
<dbReference type="GO" id="GO:0000166">
    <property type="term" value="F:nucleotide binding"/>
    <property type="evidence" value="ECO:0007669"/>
    <property type="project" value="UniProtKB-KW"/>
</dbReference>
<name>A0ABD0J6J6_9CAEN</name>
<dbReference type="PROSITE" id="PS51419">
    <property type="entry name" value="RAB"/>
    <property type="match status" value="1"/>
</dbReference>
<organism evidence="3 4">
    <name type="scientific">Batillaria attramentaria</name>
    <dbReference type="NCBI Taxonomy" id="370345"/>
    <lineage>
        <taxon>Eukaryota</taxon>
        <taxon>Metazoa</taxon>
        <taxon>Spiralia</taxon>
        <taxon>Lophotrochozoa</taxon>
        <taxon>Mollusca</taxon>
        <taxon>Gastropoda</taxon>
        <taxon>Caenogastropoda</taxon>
        <taxon>Sorbeoconcha</taxon>
        <taxon>Cerithioidea</taxon>
        <taxon>Batillariidae</taxon>
        <taxon>Batillaria</taxon>
    </lineage>
</organism>